<keyword evidence="2" id="KW-1185">Reference proteome</keyword>
<gene>
    <name evidence="1" type="ORF">MCOR_54672</name>
</gene>
<accession>A0A6J8ET11</accession>
<evidence type="ECO:0000313" key="1">
    <source>
        <dbReference type="EMBL" id="CAC5422635.1"/>
    </source>
</evidence>
<dbReference type="EMBL" id="CACVKT020009675">
    <property type="protein sequence ID" value="CAC5422635.1"/>
    <property type="molecule type" value="Genomic_DNA"/>
</dbReference>
<sequence>MNALLEIPSPKNTLQSLRNYYDKIETYVRGLESLGQTEDTYGSLLVPIILKKLPGDVRINLTRHHGSTSWQLSDLRQVIFHELNIMEEGNSADFTETHTATAAFHTNAKKFWEVEAAGIESTDNKSENGQFRDVYEANCISYHGNRYVAKLPWKKEHPTLLDNRSIAQRRTENVIKRLSLSTDEVETAKKDEVRMIADKIGLHQIINIDQFSSYQKLLRDLGLKRNLPLKAAYNLSRNGPKYHVYRSINWKQNIKISIDAVES</sequence>
<proteinExistence type="predicted"/>
<evidence type="ECO:0000313" key="2">
    <source>
        <dbReference type="Proteomes" id="UP000507470"/>
    </source>
</evidence>
<name>A0A6J8ET11_MYTCO</name>
<dbReference type="OrthoDB" id="6432199at2759"/>
<protein>
    <submittedName>
        <fullName evidence="1">Uncharacterized protein</fullName>
    </submittedName>
</protein>
<dbReference type="Pfam" id="PF03564">
    <property type="entry name" value="DUF1759"/>
    <property type="match status" value="1"/>
</dbReference>
<dbReference type="InterPro" id="IPR005312">
    <property type="entry name" value="DUF1759"/>
</dbReference>
<reference evidence="1 2" key="1">
    <citation type="submission" date="2020-06" db="EMBL/GenBank/DDBJ databases">
        <authorList>
            <person name="Li R."/>
            <person name="Bekaert M."/>
        </authorList>
    </citation>
    <scope>NUCLEOTIDE SEQUENCE [LARGE SCALE GENOMIC DNA]</scope>
    <source>
        <strain evidence="2">wild</strain>
    </source>
</reference>
<organism evidence="1 2">
    <name type="scientific">Mytilus coruscus</name>
    <name type="common">Sea mussel</name>
    <dbReference type="NCBI Taxonomy" id="42192"/>
    <lineage>
        <taxon>Eukaryota</taxon>
        <taxon>Metazoa</taxon>
        <taxon>Spiralia</taxon>
        <taxon>Lophotrochozoa</taxon>
        <taxon>Mollusca</taxon>
        <taxon>Bivalvia</taxon>
        <taxon>Autobranchia</taxon>
        <taxon>Pteriomorphia</taxon>
        <taxon>Mytilida</taxon>
        <taxon>Mytiloidea</taxon>
        <taxon>Mytilidae</taxon>
        <taxon>Mytilinae</taxon>
        <taxon>Mytilus</taxon>
    </lineage>
</organism>
<dbReference type="Proteomes" id="UP000507470">
    <property type="component" value="Unassembled WGS sequence"/>
</dbReference>
<dbReference type="AlphaFoldDB" id="A0A6J8ET11"/>